<gene>
    <name evidence="1" type="ORF">IHE45_05G220900</name>
</gene>
<name>A0ACB7W8V1_DIOAL</name>
<comment type="caution">
    <text evidence="1">The sequence shown here is derived from an EMBL/GenBank/DDBJ whole genome shotgun (WGS) entry which is preliminary data.</text>
</comment>
<accession>A0ACB7W8V1</accession>
<sequence length="313" mass="34062">MKGVSANRSTCSNIHKNPIRTRPFPLSSSSSHLISTIIPFFFFFMAAASSSLLLPSISPKALTISSRASALPLFSLVSSRPIKAVPLVLQCPKTRHIPIPRVALSSDFEEKLDEDADEQGGEVASFSPELKLFVGNLPFTVDSSELAGLFESVGSVEMVEVIYDKLTGKSRGFGFVTMSSVAEVEAAEKQFNGYELGGRPLRVSAGPPPRKDDFPSRGSRSFSSFNSSNKVYVGNLSWGVDKSTLESLFSEQGKVMDARVVYCRESGRSRGFGFVTYNTAEEVDNAISALNGFDLDGRNIRVMVAEDKPKQQF</sequence>
<organism evidence="1 2">
    <name type="scientific">Dioscorea alata</name>
    <name type="common">Purple yam</name>
    <dbReference type="NCBI Taxonomy" id="55571"/>
    <lineage>
        <taxon>Eukaryota</taxon>
        <taxon>Viridiplantae</taxon>
        <taxon>Streptophyta</taxon>
        <taxon>Embryophyta</taxon>
        <taxon>Tracheophyta</taxon>
        <taxon>Spermatophyta</taxon>
        <taxon>Magnoliopsida</taxon>
        <taxon>Liliopsida</taxon>
        <taxon>Dioscoreales</taxon>
        <taxon>Dioscoreaceae</taxon>
        <taxon>Dioscorea</taxon>
    </lineage>
</organism>
<dbReference type="EMBL" id="CM037015">
    <property type="protein sequence ID" value="KAH7684025.1"/>
    <property type="molecule type" value="Genomic_DNA"/>
</dbReference>
<dbReference type="Proteomes" id="UP000827976">
    <property type="component" value="Chromosome 5"/>
</dbReference>
<evidence type="ECO:0000313" key="2">
    <source>
        <dbReference type="Proteomes" id="UP000827976"/>
    </source>
</evidence>
<proteinExistence type="predicted"/>
<protein>
    <submittedName>
        <fullName evidence="1">Nucleolin protein</fullName>
    </submittedName>
</protein>
<reference evidence="2" key="1">
    <citation type="journal article" date="2022" name="Nat. Commun.">
        <title>Chromosome evolution and the genetic basis of agronomically important traits in greater yam.</title>
        <authorList>
            <person name="Bredeson J.V."/>
            <person name="Lyons J.B."/>
            <person name="Oniyinde I.O."/>
            <person name="Okereke N.R."/>
            <person name="Kolade O."/>
            <person name="Nnabue I."/>
            <person name="Nwadili C.O."/>
            <person name="Hribova E."/>
            <person name="Parker M."/>
            <person name="Nwogha J."/>
            <person name="Shu S."/>
            <person name="Carlson J."/>
            <person name="Kariba R."/>
            <person name="Muthemba S."/>
            <person name="Knop K."/>
            <person name="Barton G.J."/>
            <person name="Sherwood A.V."/>
            <person name="Lopez-Montes A."/>
            <person name="Asiedu R."/>
            <person name="Jamnadass R."/>
            <person name="Muchugi A."/>
            <person name="Goodstein D."/>
            <person name="Egesi C.N."/>
            <person name="Featherston J."/>
            <person name="Asfaw A."/>
            <person name="Simpson G.G."/>
            <person name="Dolezel J."/>
            <person name="Hendre P.S."/>
            <person name="Van Deynze A."/>
            <person name="Kumar P.L."/>
            <person name="Obidiegwu J.E."/>
            <person name="Bhattacharjee R."/>
            <person name="Rokhsar D.S."/>
        </authorList>
    </citation>
    <scope>NUCLEOTIDE SEQUENCE [LARGE SCALE GENOMIC DNA]</scope>
    <source>
        <strain evidence="2">cv. TDa95/00328</strain>
    </source>
</reference>
<keyword evidence="2" id="KW-1185">Reference proteome</keyword>
<evidence type="ECO:0000313" key="1">
    <source>
        <dbReference type="EMBL" id="KAH7684025.1"/>
    </source>
</evidence>